<organism evidence="1 2">
    <name type="scientific">Campylobacter insulaenigrae NCTC 12927</name>
    <dbReference type="NCBI Taxonomy" id="1031564"/>
    <lineage>
        <taxon>Bacteria</taxon>
        <taxon>Pseudomonadati</taxon>
        <taxon>Campylobacterota</taxon>
        <taxon>Epsilonproteobacteria</taxon>
        <taxon>Campylobacterales</taxon>
        <taxon>Campylobacteraceae</taxon>
        <taxon>Campylobacter</taxon>
    </lineage>
</organism>
<evidence type="ECO:0000313" key="1">
    <source>
        <dbReference type="EMBL" id="AJC87149.1"/>
    </source>
</evidence>
<dbReference type="AlphaFoldDB" id="A0A0A8H2N5"/>
<dbReference type="HOGENOM" id="CLU_1275748_0_0_7"/>
<gene>
    <name evidence="1" type="ORF">CINS_0145</name>
</gene>
<proteinExistence type="predicted"/>
<dbReference type="Proteomes" id="UP000031163">
    <property type="component" value="Chromosome"/>
</dbReference>
<evidence type="ECO:0000313" key="2">
    <source>
        <dbReference type="Proteomes" id="UP000031163"/>
    </source>
</evidence>
<reference evidence="1 2" key="1">
    <citation type="journal article" date="2014" name="Genome Biol. Evol.">
        <title>Comparative Genomics of the Campylobacter lari Group.</title>
        <authorList>
            <person name="Miller W.G."/>
            <person name="Yee E."/>
            <person name="Chapman M.H."/>
            <person name="Smith T.P."/>
            <person name="Bono J.L."/>
            <person name="Huynh S."/>
            <person name="Parker C.T."/>
            <person name="Vandamme P."/>
            <person name="Luong K."/>
            <person name="Korlach J."/>
        </authorList>
    </citation>
    <scope>NUCLEOTIDE SEQUENCE [LARGE SCALE GENOMIC DNA]</scope>
    <source>
        <strain evidence="1 2">NCTC 12927</strain>
    </source>
</reference>
<dbReference type="KEGG" id="cis:CINS_0145"/>
<dbReference type="GeneID" id="74430966"/>
<dbReference type="EMBL" id="CP007770">
    <property type="protein sequence ID" value="AJC87149.1"/>
    <property type="molecule type" value="Genomic_DNA"/>
</dbReference>
<name>A0A0A8H2N5_9BACT</name>
<dbReference type="STRING" id="1031564.CINS_0145"/>
<protein>
    <submittedName>
        <fullName evidence="1">Uncharacterized protein</fullName>
    </submittedName>
</protein>
<sequence length="216" mass="25785">MKFFLIFLCFVSGIFANSFENKKIIKLDTQDEFNIINLNQDIDYEKLSNITTLALIPSYEKEYNFYFSNFKIDSYTMAKNTLLKLNYIVNQNKDFILISQKENQNYINSQSFIYPQKEFVNANNFLEFNNFKKPNFIVLLDLKNIQATQRNFLFFLSFDTLIDIEYKIYNAKTNKLKDHRLLTIQSNFNTNNKEKSYEELVTNISNAIYEDIRQII</sequence>
<accession>A0A0A8H2N5</accession>
<dbReference type="RefSeq" id="WP_039649002.1">
    <property type="nucleotide sequence ID" value="NZ_CP007770.1"/>
</dbReference>